<keyword evidence="6 7" id="KW-0472">Membrane</keyword>
<evidence type="ECO:0000256" key="2">
    <source>
        <dbReference type="ARBA" id="ARBA00022448"/>
    </source>
</evidence>
<dbReference type="InterPro" id="IPR035906">
    <property type="entry name" value="MetI-like_sf"/>
</dbReference>
<feature type="domain" description="ABC transmembrane type-1" evidence="8">
    <location>
        <begin position="74"/>
        <end position="254"/>
    </location>
</feature>
<evidence type="ECO:0000313" key="9">
    <source>
        <dbReference type="EMBL" id="MBB6695391.1"/>
    </source>
</evidence>
<dbReference type="CDD" id="cd06261">
    <property type="entry name" value="TM_PBP2"/>
    <property type="match status" value="1"/>
</dbReference>
<dbReference type="SUPFAM" id="SSF161098">
    <property type="entry name" value="MetI-like"/>
    <property type="match status" value="1"/>
</dbReference>
<evidence type="ECO:0000313" key="10">
    <source>
        <dbReference type="Proteomes" id="UP000553776"/>
    </source>
</evidence>
<dbReference type="GO" id="GO:0005886">
    <property type="term" value="C:plasma membrane"/>
    <property type="evidence" value="ECO:0007669"/>
    <property type="project" value="UniProtKB-SubCell"/>
</dbReference>
<dbReference type="GO" id="GO:0055085">
    <property type="term" value="P:transmembrane transport"/>
    <property type="evidence" value="ECO:0007669"/>
    <property type="project" value="InterPro"/>
</dbReference>
<comment type="caution">
    <text evidence="9">The sequence shown here is derived from an EMBL/GenBank/DDBJ whole genome shotgun (WGS) entry which is preliminary data.</text>
</comment>
<feature type="transmembrane region" description="Helical" evidence="7">
    <location>
        <begin position="78"/>
        <end position="102"/>
    </location>
</feature>
<dbReference type="Proteomes" id="UP000553776">
    <property type="component" value="Unassembled WGS sequence"/>
</dbReference>
<gene>
    <name evidence="9" type="ORF">H7B90_28750</name>
</gene>
<evidence type="ECO:0000256" key="5">
    <source>
        <dbReference type="ARBA" id="ARBA00022989"/>
    </source>
</evidence>
<dbReference type="Gene3D" id="1.10.3720.10">
    <property type="entry name" value="MetI-like"/>
    <property type="match status" value="1"/>
</dbReference>
<reference evidence="9 10" key="1">
    <citation type="submission" date="2020-08" db="EMBL/GenBank/DDBJ databases">
        <title>Cohnella phylogeny.</title>
        <authorList>
            <person name="Dunlap C."/>
        </authorList>
    </citation>
    <scope>NUCLEOTIDE SEQUENCE [LARGE SCALE GENOMIC DNA]</scope>
    <source>
        <strain evidence="9 10">DSM 25239</strain>
    </source>
</reference>
<keyword evidence="5 7" id="KW-1133">Transmembrane helix</keyword>
<sequence length="268" mass="29644">MRRKSKRRRWLEPQSSISPRLYLALTLSSFALLLAVWSLLTYGGIVDKLFLPSPSKIVESGITLFTEFDFIQDILATVYRVLVGFVLAFLAGSALGVLIGTYKALEAFFEPMISFVRYMPVSAFIPLFILWIGVGDVEKISVIFFGSLFSIVLMTAVEVGGVRRELLEASYTLGSSPLGVLRSVILPASLPGMMEIARLVLGWAWTYIIVAELVAASTGIGHVIIESQRMLRTSNIIYGILTIGVLGLITDLILKRAIRGMFPWNYGR</sequence>
<dbReference type="InterPro" id="IPR000515">
    <property type="entry name" value="MetI-like"/>
</dbReference>
<feature type="transmembrane region" description="Helical" evidence="7">
    <location>
        <begin position="21"/>
        <end position="45"/>
    </location>
</feature>
<dbReference type="PANTHER" id="PTHR30151">
    <property type="entry name" value="ALKANE SULFONATE ABC TRANSPORTER-RELATED, MEMBRANE SUBUNIT"/>
    <property type="match status" value="1"/>
</dbReference>
<feature type="transmembrane region" description="Helical" evidence="7">
    <location>
        <begin position="114"/>
        <end position="134"/>
    </location>
</feature>
<dbReference type="Pfam" id="PF00528">
    <property type="entry name" value="BPD_transp_1"/>
    <property type="match status" value="1"/>
</dbReference>
<feature type="transmembrane region" description="Helical" evidence="7">
    <location>
        <begin position="236"/>
        <end position="254"/>
    </location>
</feature>
<evidence type="ECO:0000256" key="1">
    <source>
        <dbReference type="ARBA" id="ARBA00004651"/>
    </source>
</evidence>
<evidence type="ECO:0000256" key="4">
    <source>
        <dbReference type="ARBA" id="ARBA00022692"/>
    </source>
</evidence>
<dbReference type="EMBL" id="JACJVR010000127">
    <property type="protein sequence ID" value="MBB6695391.1"/>
    <property type="molecule type" value="Genomic_DNA"/>
</dbReference>
<protein>
    <submittedName>
        <fullName evidence="9">ABC transporter permease</fullName>
    </submittedName>
</protein>
<evidence type="ECO:0000256" key="3">
    <source>
        <dbReference type="ARBA" id="ARBA00022475"/>
    </source>
</evidence>
<feature type="transmembrane region" description="Helical" evidence="7">
    <location>
        <begin position="202"/>
        <end position="224"/>
    </location>
</feature>
<comment type="similarity">
    <text evidence="7">Belongs to the binding-protein-dependent transport system permease family.</text>
</comment>
<evidence type="ECO:0000256" key="7">
    <source>
        <dbReference type="RuleBase" id="RU363032"/>
    </source>
</evidence>
<dbReference type="PROSITE" id="PS50928">
    <property type="entry name" value="ABC_TM1"/>
    <property type="match status" value="1"/>
</dbReference>
<dbReference type="PANTHER" id="PTHR30151:SF0">
    <property type="entry name" value="ABC TRANSPORTER PERMEASE PROTEIN MJ0413-RELATED"/>
    <property type="match status" value="1"/>
</dbReference>
<evidence type="ECO:0000256" key="6">
    <source>
        <dbReference type="ARBA" id="ARBA00023136"/>
    </source>
</evidence>
<comment type="subcellular location">
    <subcellularLocation>
        <location evidence="1 7">Cell membrane</location>
        <topology evidence="1 7">Multi-pass membrane protein</topology>
    </subcellularLocation>
</comment>
<proteinExistence type="inferred from homology"/>
<evidence type="ECO:0000259" key="8">
    <source>
        <dbReference type="PROSITE" id="PS50928"/>
    </source>
</evidence>
<keyword evidence="10" id="KW-1185">Reference proteome</keyword>
<feature type="transmembrane region" description="Helical" evidence="7">
    <location>
        <begin position="140"/>
        <end position="159"/>
    </location>
</feature>
<keyword evidence="2 7" id="KW-0813">Transport</keyword>
<keyword evidence="3" id="KW-1003">Cell membrane</keyword>
<accession>A0A841UBQ9</accession>
<keyword evidence="4 7" id="KW-0812">Transmembrane</keyword>
<name>A0A841UBQ9_9BACL</name>
<dbReference type="AlphaFoldDB" id="A0A841UBQ9"/>
<organism evidence="9 10">
    <name type="scientific">Cohnella xylanilytica</name>
    <dbReference type="NCBI Taxonomy" id="557555"/>
    <lineage>
        <taxon>Bacteria</taxon>
        <taxon>Bacillati</taxon>
        <taxon>Bacillota</taxon>
        <taxon>Bacilli</taxon>
        <taxon>Bacillales</taxon>
        <taxon>Paenibacillaceae</taxon>
        <taxon>Cohnella</taxon>
    </lineage>
</organism>